<dbReference type="OrthoDB" id="1641903at2759"/>
<evidence type="ECO:0000256" key="7">
    <source>
        <dbReference type="SAM" id="Phobius"/>
    </source>
</evidence>
<gene>
    <name evidence="8" type="ORF">KP79_PYT25053</name>
</gene>
<evidence type="ECO:0000313" key="8">
    <source>
        <dbReference type="EMBL" id="OWF41414.1"/>
    </source>
</evidence>
<dbReference type="EMBL" id="NEDP02005399">
    <property type="protein sequence ID" value="OWF41414.1"/>
    <property type="molecule type" value="Genomic_DNA"/>
</dbReference>
<feature type="transmembrane region" description="Helical" evidence="7">
    <location>
        <begin position="196"/>
        <end position="213"/>
    </location>
</feature>
<feature type="transmembrane region" description="Helical" evidence="7">
    <location>
        <begin position="164"/>
        <end position="184"/>
    </location>
</feature>
<feature type="transmembrane region" description="Helical" evidence="7">
    <location>
        <begin position="225"/>
        <end position="248"/>
    </location>
</feature>
<evidence type="ECO:0000256" key="5">
    <source>
        <dbReference type="ARBA" id="ARBA00023136"/>
    </source>
</evidence>
<dbReference type="GO" id="GO:0022857">
    <property type="term" value="F:transmembrane transporter activity"/>
    <property type="evidence" value="ECO:0007669"/>
    <property type="project" value="InterPro"/>
</dbReference>
<evidence type="ECO:0000256" key="4">
    <source>
        <dbReference type="ARBA" id="ARBA00022989"/>
    </source>
</evidence>
<keyword evidence="4 7" id="KW-1133">Transmembrane helix</keyword>
<dbReference type="InterPro" id="IPR006043">
    <property type="entry name" value="NCS2"/>
</dbReference>
<sequence>MWLLCYILTVTNVFPVDETAYGYDARTDLRTEIMYEAPWFSIPYPGKFGLPVFNTAMFVGMIAGVLTSIIESIGDYYTCARIAGALPPPPSAVNRGILLEGIDCILAILVGSGFGVTSCSQNIGVISLTKVGSRRVVLVAGIMLIFFGCFSKMSAFVVTVPDPIIGAAFIVLFAVLTAVGGSNLQYADLNSPRNMIVMGMALFVGLALPPWLTDNQDLFLQLDSGLRQVITALLGNNIFMACFTALILDNLMPGTVEERGLVAWRQVFEDSGSDVDGTTNAMTLKTYDLPFGMSYIRKCKWAYYIPFSPTFLGMDGCCSGSSAKKDKKSSVFTHTEQDHK</sequence>
<dbReference type="Proteomes" id="UP000242188">
    <property type="component" value="Unassembled WGS sequence"/>
</dbReference>
<comment type="similarity">
    <text evidence="2">Belongs to the nucleobase:cation symporter-2 (NCS2) (TC 2.A.40) family.</text>
</comment>
<dbReference type="PANTHER" id="PTHR11119">
    <property type="entry name" value="XANTHINE-URACIL / VITAMIN C PERMEASE FAMILY MEMBER"/>
    <property type="match status" value="1"/>
</dbReference>
<evidence type="ECO:0000256" key="3">
    <source>
        <dbReference type="ARBA" id="ARBA00022692"/>
    </source>
</evidence>
<proteinExistence type="inferred from homology"/>
<name>A0A210PY63_MIZYE</name>
<keyword evidence="3 7" id="KW-0812">Transmembrane</keyword>
<evidence type="ECO:0000256" key="6">
    <source>
        <dbReference type="SAM" id="MobiDB-lite"/>
    </source>
</evidence>
<comment type="caution">
    <text evidence="8">The sequence shown here is derived from an EMBL/GenBank/DDBJ whole genome shotgun (WGS) entry which is preliminary data.</text>
</comment>
<dbReference type="STRING" id="6573.A0A210PY63"/>
<accession>A0A210PY63</accession>
<dbReference type="GO" id="GO:0016020">
    <property type="term" value="C:membrane"/>
    <property type="evidence" value="ECO:0007669"/>
    <property type="project" value="UniProtKB-SubCell"/>
</dbReference>
<feature type="region of interest" description="Disordered" evidence="6">
    <location>
        <begin position="321"/>
        <end position="340"/>
    </location>
</feature>
<evidence type="ECO:0000256" key="2">
    <source>
        <dbReference type="ARBA" id="ARBA00008821"/>
    </source>
</evidence>
<dbReference type="Pfam" id="PF00860">
    <property type="entry name" value="Xan_ur_permease"/>
    <property type="match status" value="1"/>
</dbReference>
<feature type="transmembrane region" description="Helical" evidence="7">
    <location>
        <begin position="48"/>
        <end position="70"/>
    </location>
</feature>
<reference evidence="8 9" key="1">
    <citation type="journal article" date="2017" name="Nat. Ecol. Evol.">
        <title>Scallop genome provides insights into evolution of bilaterian karyotype and development.</title>
        <authorList>
            <person name="Wang S."/>
            <person name="Zhang J."/>
            <person name="Jiao W."/>
            <person name="Li J."/>
            <person name="Xun X."/>
            <person name="Sun Y."/>
            <person name="Guo X."/>
            <person name="Huan P."/>
            <person name="Dong B."/>
            <person name="Zhang L."/>
            <person name="Hu X."/>
            <person name="Sun X."/>
            <person name="Wang J."/>
            <person name="Zhao C."/>
            <person name="Wang Y."/>
            <person name="Wang D."/>
            <person name="Huang X."/>
            <person name="Wang R."/>
            <person name="Lv J."/>
            <person name="Li Y."/>
            <person name="Zhang Z."/>
            <person name="Liu B."/>
            <person name="Lu W."/>
            <person name="Hui Y."/>
            <person name="Liang J."/>
            <person name="Zhou Z."/>
            <person name="Hou R."/>
            <person name="Li X."/>
            <person name="Liu Y."/>
            <person name="Li H."/>
            <person name="Ning X."/>
            <person name="Lin Y."/>
            <person name="Zhao L."/>
            <person name="Xing Q."/>
            <person name="Dou J."/>
            <person name="Li Y."/>
            <person name="Mao J."/>
            <person name="Guo H."/>
            <person name="Dou H."/>
            <person name="Li T."/>
            <person name="Mu C."/>
            <person name="Jiang W."/>
            <person name="Fu Q."/>
            <person name="Fu X."/>
            <person name="Miao Y."/>
            <person name="Liu J."/>
            <person name="Yu Q."/>
            <person name="Li R."/>
            <person name="Liao H."/>
            <person name="Li X."/>
            <person name="Kong Y."/>
            <person name="Jiang Z."/>
            <person name="Chourrout D."/>
            <person name="Li R."/>
            <person name="Bao Z."/>
        </authorList>
    </citation>
    <scope>NUCLEOTIDE SEQUENCE [LARGE SCALE GENOMIC DNA]</scope>
    <source>
        <strain evidence="8 9">PY_sf001</strain>
    </source>
</reference>
<keyword evidence="5 7" id="KW-0472">Membrane</keyword>
<comment type="subcellular location">
    <subcellularLocation>
        <location evidence="1">Membrane</location>
        <topology evidence="1">Multi-pass membrane protein</topology>
    </subcellularLocation>
</comment>
<evidence type="ECO:0000256" key="1">
    <source>
        <dbReference type="ARBA" id="ARBA00004141"/>
    </source>
</evidence>
<dbReference type="AlphaFoldDB" id="A0A210PY63"/>
<feature type="transmembrane region" description="Helical" evidence="7">
    <location>
        <begin position="136"/>
        <end position="158"/>
    </location>
</feature>
<keyword evidence="9" id="KW-1185">Reference proteome</keyword>
<evidence type="ECO:0000313" key="9">
    <source>
        <dbReference type="Proteomes" id="UP000242188"/>
    </source>
</evidence>
<protein>
    <submittedName>
        <fullName evidence="8">Solute carrier family 23 member 1</fullName>
    </submittedName>
</protein>
<organism evidence="8 9">
    <name type="scientific">Mizuhopecten yessoensis</name>
    <name type="common">Japanese scallop</name>
    <name type="synonym">Patinopecten yessoensis</name>
    <dbReference type="NCBI Taxonomy" id="6573"/>
    <lineage>
        <taxon>Eukaryota</taxon>
        <taxon>Metazoa</taxon>
        <taxon>Spiralia</taxon>
        <taxon>Lophotrochozoa</taxon>
        <taxon>Mollusca</taxon>
        <taxon>Bivalvia</taxon>
        <taxon>Autobranchia</taxon>
        <taxon>Pteriomorphia</taxon>
        <taxon>Pectinida</taxon>
        <taxon>Pectinoidea</taxon>
        <taxon>Pectinidae</taxon>
        <taxon>Mizuhopecten</taxon>
    </lineage>
</organism>